<evidence type="ECO:0000313" key="1">
    <source>
        <dbReference type="EMBL" id="EKC79647.1"/>
    </source>
</evidence>
<sequence length="29" mass="3377">MTPERQEDMAPEILITYGGHIVSKQLKKY</sequence>
<gene>
    <name evidence="1" type="ORF">LEA_02223</name>
</gene>
<dbReference type="AlphaFoldDB" id="K1U377"/>
<reference evidence="1" key="1">
    <citation type="journal article" date="2013" name="Environ. Microbiol.">
        <title>Microbiota from the distal guts of lean and obese adolescents exhibit partial functional redundancy besides clear differences in community structure.</title>
        <authorList>
            <person name="Ferrer M."/>
            <person name="Ruiz A."/>
            <person name="Lanza F."/>
            <person name="Haange S.B."/>
            <person name="Oberbach A."/>
            <person name="Till H."/>
            <person name="Bargiela R."/>
            <person name="Campoy C."/>
            <person name="Segura M.T."/>
            <person name="Richter M."/>
            <person name="von Bergen M."/>
            <person name="Seifert J."/>
            <person name="Suarez A."/>
        </authorList>
    </citation>
    <scope>NUCLEOTIDE SEQUENCE</scope>
</reference>
<accession>K1U377</accession>
<feature type="non-terminal residue" evidence="1">
    <location>
        <position position="29"/>
    </location>
</feature>
<organism evidence="1">
    <name type="scientific">human gut metagenome</name>
    <dbReference type="NCBI Taxonomy" id="408170"/>
    <lineage>
        <taxon>unclassified sequences</taxon>
        <taxon>metagenomes</taxon>
        <taxon>organismal metagenomes</taxon>
    </lineage>
</organism>
<comment type="caution">
    <text evidence="1">The sequence shown here is derived from an EMBL/GenBank/DDBJ whole genome shotgun (WGS) entry which is preliminary data.</text>
</comment>
<dbReference type="EMBL" id="AJWY01001538">
    <property type="protein sequence ID" value="EKC79647.1"/>
    <property type="molecule type" value="Genomic_DNA"/>
</dbReference>
<protein>
    <submittedName>
        <fullName evidence="1">Uncharacterized protein</fullName>
    </submittedName>
</protein>
<name>K1U377_9ZZZZ</name>
<proteinExistence type="predicted"/>